<comment type="similarity">
    <text evidence="1 4">Belongs to the plant dirigent protein family.</text>
</comment>
<keyword evidence="5" id="KW-0812">Transmembrane</keyword>
<dbReference type="GO" id="GO:0048046">
    <property type="term" value="C:apoplast"/>
    <property type="evidence" value="ECO:0007669"/>
    <property type="project" value="UniProtKB-SubCell"/>
</dbReference>
<organism evidence="6 7">
    <name type="scientific">Gossypium tomentosum</name>
    <name type="common">Hawaiian cotton</name>
    <name type="synonym">Gossypium sandvicense</name>
    <dbReference type="NCBI Taxonomy" id="34277"/>
    <lineage>
        <taxon>Eukaryota</taxon>
        <taxon>Viridiplantae</taxon>
        <taxon>Streptophyta</taxon>
        <taxon>Embryophyta</taxon>
        <taxon>Tracheophyta</taxon>
        <taxon>Spermatophyta</taxon>
        <taxon>Magnoliopsida</taxon>
        <taxon>eudicotyledons</taxon>
        <taxon>Gunneridae</taxon>
        <taxon>Pentapetalae</taxon>
        <taxon>rosids</taxon>
        <taxon>malvids</taxon>
        <taxon>Malvales</taxon>
        <taxon>Malvaceae</taxon>
        <taxon>Malvoideae</taxon>
        <taxon>Gossypium</taxon>
    </lineage>
</organism>
<dbReference type="Gene3D" id="2.40.480.10">
    <property type="entry name" value="Allene oxide cyclase-like"/>
    <property type="match status" value="1"/>
</dbReference>
<protein>
    <recommendedName>
        <fullName evidence="4">Dirigent protein</fullName>
    </recommendedName>
</protein>
<dbReference type="Pfam" id="PF03018">
    <property type="entry name" value="Dirigent"/>
    <property type="match status" value="1"/>
</dbReference>
<accession>A0A5D2RM84</accession>
<evidence type="ECO:0000313" key="7">
    <source>
        <dbReference type="Proteomes" id="UP000322667"/>
    </source>
</evidence>
<comment type="function">
    <text evidence="4">Dirigent proteins impart stereoselectivity on the phenoxy radical-coupling reaction, yielding optically active lignans from two molecules of coniferyl alcohol in the biosynthesis of lignans, flavonolignans, and alkaloids and thus plays a central role in plant secondary metabolism.</text>
</comment>
<comment type="subcellular location">
    <subcellularLocation>
        <location evidence="4">Secreted</location>
        <location evidence="4">Extracellular space</location>
        <location evidence="4">Apoplast</location>
    </subcellularLocation>
</comment>
<comment type="subunit">
    <text evidence="2 4">Homodimer.</text>
</comment>
<sequence length="255" mass="28884">MILRKIRNTRITRIHTEIYSKKAVSSSPAQILFKALRCATKSTKPTIFIFFIIKCQNQLFLGKHCEKKMENQVIFAWAIIFCLAVAPVYGQYYSRTVRAGPRVEKITRLHFFFHDIRSGENATAIPIASPNTTQDTPTYGTLYAMDDPLTMESELTSTLIGNSQGLYLDLSRERTKFTAIFYADFAFTTGRFNGSSFSLFSRFSAEDATSTIREMAIVGGRGAFRMATGFALLRPTWSNTIGDAIVEFNFTLYHY</sequence>
<keyword evidence="4" id="KW-0052">Apoplast</keyword>
<feature type="transmembrane region" description="Helical" evidence="5">
    <location>
        <begin position="73"/>
        <end position="92"/>
    </location>
</feature>
<keyword evidence="7" id="KW-1185">Reference proteome</keyword>
<evidence type="ECO:0000256" key="5">
    <source>
        <dbReference type="SAM" id="Phobius"/>
    </source>
</evidence>
<reference evidence="6 7" key="1">
    <citation type="submission" date="2019-07" db="EMBL/GenBank/DDBJ databases">
        <title>WGS assembly of Gossypium tomentosum.</title>
        <authorList>
            <person name="Chen Z.J."/>
            <person name="Sreedasyam A."/>
            <person name="Ando A."/>
            <person name="Song Q."/>
            <person name="De L."/>
            <person name="Hulse-Kemp A."/>
            <person name="Ding M."/>
            <person name="Ye W."/>
            <person name="Kirkbride R."/>
            <person name="Jenkins J."/>
            <person name="Plott C."/>
            <person name="Lovell J."/>
            <person name="Lin Y.-M."/>
            <person name="Vaughn R."/>
            <person name="Liu B."/>
            <person name="Li W."/>
            <person name="Simpson S."/>
            <person name="Scheffler B."/>
            <person name="Saski C."/>
            <person name="Grover C."/>
            <person name="Hu G."/>
            <person name="Conover J."/>
            <person name="Carlson J."/>
            <person name="Shu S."/>
            <person name="Boston L."/>
            <person name="Williams M."/>
            <person name="Peterson D."/>
            <person name="Mcgee K."/>
            <person name="Jones D."/>
            <person name="Wendel J."/>
            <person name="Stelly D."/>
            <person name="Grimwood J."/>
            <person name="Schmutz J."/>
        </authorList>
    </citation>
    <scope>NUCLEOTIDE SEQUENCE [LARGE SCALE GENOMIC DNA]</scope>
    <source>
        <strain evidence="6">7179.01</strain>
    </source>
</reference>
<gene>
    <name evidence="6" type="ORF">ES332_A01G060400v1</name>
</gene>
<evidence type="ECO:0000256" key="2">
    <source>
        <dbReference type="ARBA" id="ARBA00011738"/>
    </source>
</evidence>
<keyword evidence="5" id="KW-0472">Membrane</keyword>
<dbReference type="PANTHER" id="PTHR21495">
    <property type="entry name" value="NUCLEOPORIN-RELATED"/>
    <property type="match status" value="1"/>
</dbReference>
<evidence type="ECO:0000256" key="1">
    <source>
        <dbReference type="ARBA" id="ARBA00010746"/>
    </source>
</evidence>
<dbReference type="InterPro" id="IPR044859">
    <property type="entry name" value="Allene_oxi_cyc_Dirigent"/>
</dbReference>
<dbReference type="GO" id="GO:0009699">
    <property type="term" value="P:phenylpropanoid biosynthetic process"/>
    <property type="evidence" value="ECO:0007669"/>
    <property type="project" value="UniProtKB-ARBA"/>
</dbReference>
<evidence type="ECO:0000313" key="6">
    <source>
        <dbReference type="EMBL" id="TYI41919.1"/>
    </source>
</evidence>
<dbReference type="Proteomes" id="UP000322667">
    <property type="component" value="Chromosome A01"/>
</dbReference>
<dbReference type="EMBL" id="CM017610">
    <property type="protein sequence ID" value="TYI41919.1"/>
    <property type="molecule type" value="Genomic_DNA"/>
</dbReference>
<evidence type="ECO:0000256" key="3">
    <source>
        <dbReference type="ARBA" id="ARBA00022525"/>
    </source>
</evidence>
<keyword evidence="5" id="KW-1133">Transmembrane helix</keyword>
<name>A0A5D2RM84_GOSTO</name>
<keyword evidence="3 4" id="KW-0964">Secreted</keyword>
<evidence type="ECO:0000256" key="4">
    <source>
        <dbReference type="RuleBase" id="RU363099"/>
    </source>
</evidence>
<dbReference type="AlphaFoldDB" id="A0A5D2RM84"/>
<dbReference type="InterPro" id="IPR004265">
    <property type="entry name" value="Dirigent"/>
</dbReference>
<proteinExistence type="inferred from homology"/>